<protein>
    <submittedName>
        <fullName evidence="1">Uncharacterized protein</fullName>
    </submittedName>
</protein>
<organism evidence="1 2">
    <name type="scientific">Canavalia gladiata</name>
    <name type="common">Sword bean</name>
    <name type="synonym">Dolichos gladiatus</name>
    <dbReference type="NCBI Taxonomy" id="3824"/>
    <lineage>
        <taxon>Eukaryota</taxon>
        <taxon>Viridiplantae</taxon>
        <taxon>Streptophyta</taxon>
        <taxon>Embryophyta</taxon>
        <taxon>Tracheophyta</taxon>
        <taxon>Spermatophyta</taxon>
        <taxon>Magnoliopsida</taxon>
        <taxon>eudicotyledons</taxon>
        <taxon>Gunneridae</taxon>
        <taxon>Pentapetalae</taxon>
        <taxon>rosids</taxon>
        <taxon>fabids</taxon>
        <taxon>Fabales</taxon>
        <taxon>Fabaceae</taxon>
        <taxon>Papilionoideae</taxon>
        <taxon>50 kb inversion clade</taxon>
        <taxon>NPAAA clade</taxon>
        <taxon>indigoferoid/millettioid clade</taxon>
        <taxon>Phaseoleae</taxon>
        <taxon>Canavalia</taxon>
    </lineage>
</organism>
<keyword evidence="2" id="KW-1185">Reference proteome</keyword>
<dbReference type="EMBL" id="JAYMYQ010000006">
    <property type="protein sequence ID" value="KAK7323210.1"/>
    <property type="molecule type" value="Genomic_DNA"/>
</dbReference>
<proteinExistence type="predicted"/>
<reference evidence="1 2" key="1">
    <citation type="submission" date="2024-01" db="EMBL/GenBank/DDBJ databases">
        <title>The genomes of 5 underutilized Papilionoideae crops provide insights into root nodulation and disease resistanc.</title>
        <authorList>
            <person name="Jiang F."/>
        </authorList>
    </citation>
    <scope>NUCLEOTIDE SEQUENCE [LARGE SCALE GENOMIC DNA]</scope>
    <source>
        <strain evidence="1">LVBAO_FW01</strain>
        <tissue evidence="1">Leaves</tissue>
    </source>
</reference>
<dbReference type="AlphaFoldDB" id="A0AAN9Q3K0"/>
<comment type="caution">
    <text evidence="1">The sequence shown here is derived from an EMBL/GenBank/DDBJ whole genome shotgun (WGS) entry which is preliminary data.</text>
</comment>
<accession>A0AAN9Q3K0</accession>
<name>A0AAN9Q3K0_CANGL</name>
<dbReference type="Proteomes" id="UP001367508">
    <property type="component" value="Unassembled WGS sequence"/>
</dbReference>
<evidence type="ECO:0000313" key="1">
    <source>
        <dbReference type="EMBL" id="KAK7323210.1"/>
    </source>
</evidence>
<gene>
    <name evidence="1" type="ORF">VNO77_26674</name>
</gene>
<sequence length="108" mass="12232">MIGGIQISHFISFHHPNQILHGQPVQPTLSFLQLRSVPAFPLTGSSGSQLTHYTTSFGLHLACISASFHFTVISALPQFMEMEETFLFPLPFFHRVWDLIFTSSTRNR</sequence>
<evidence type="ECO:0000313" key="2">
    <source>
        <dbReference type="Proteomes" id="UP001367508"/>
    </source>
</evidence>